<dbReference type="PIRSF" id="PIRSF037984">
    <property type="entry name" value="Met_synth_TM0269_prd"/>
    <property type="match status" value="1"/>
</dbReference>
<gene>
    <name evidence="1" type="ORF">ERS852490_01596</name>
</gene>
<dbReference type="AlphaFoldDB" id="A0A174YXT0"/>
<organism evidence="1 2">
    <name type="scientific">Lachnospira eligens</name>
    <dbReference type="NCBI Taxonomy" id="39485"/>
    <lineage>
        <taxon>Bacteria</taxon>
        <taxon>Bacillati</taxon>
        <taxon>Bacillota</taxon>
        <taxon>Clostridia</taxon>
        <taxon>Lachnospirales</taxon>
        <taxon>Lachnospiraceae</taxon>
        <taxon>Lachnospira</taxon>
    </lineage>
</organism>
<accession>A0A174YXT0</accession>
<dbReference type="OrthoDB" id="9816190at2"/>
<dbReference type="Proteomes" id="UP000095621">
    <property type="component" value="Unassembled WGS sequence"/>
</dbReference>
<dbReference type="Gene3D" id="3.40.109.40">
    <property type="match status" value="1"/>
</dbReference>
<protein>
    <submittedName>
        <fullName evidence="1">Vitamin B12 dependent methionine synthase, activation domain</fullName>
    </submittedName>
</protein>
<evidence type="ECO:0000313" key="2">
    <source>
        <dbReference type="Proteomes" id="UP000095621"/>
    </source>
</evidence>
<reference evidence="1 2" key="1">
    <citation type="submission" date="2015-09" db="EMBL/GenBank/DDBJ databases">
        <authorList>
            <consortium name="Pathogen Informatics"/>
        </authorList>
    </citation>
    <scope>NUCLEOTIDE SEQUENCE [LARGE SCALE GENOMIC DNA]</scope>
    <source>
        <strain evidence="1 2">2789STDY5834875</strain>
    </source>
</reference>
<dbReference type="InterPro" id="IPR017342">
    <property type="entry name" value="S-AdoMet-dep_Met_synth_prd"/>
</dbReference>
<dbReference type="RefSeq" id="WP_055215686.1">
    <property type="nucleotide sequence ID" value="NZ_CZBU01000003.1"/>
</dbReference>
<name>A0A174YXT0_9FIRM</name>
<dbReference type="GO" id="GO:0008705">
    <property type="term" value="F:methionine synthase activity"/>
    <property type="evidence" value="ECO:0007669"/>
    <property type="project" value="InterPro"/>
</dbReference>
<sequence length="227" mass="25393">MEKSIKLTSLNRKEALRYLGYKKNAPDERVEELMDECEELVLKTAVPRFIYKKLDFTVNEDGVAFKNTSMVLPGESIKKHLYKCDSAICMAVTISEGIDRQLRVLQLTDMAKALVFDSLASVAVEQTCDKVEELLREEYPDYYQTFRFGIGYGDMPISMQEPFLKVLDAGKKIGLNLNKSYMLAPVKSVTAVIGLTKEPVSTKNRGCATCNLNKTCAYRGMGGHCSG</sequence>
<evidence type="ECO:0000313" key="1">
    <source>
        <dbReference type="EMBL" id="CUQ77489.1"/>
    </source>
</evidence>
<dbReference type="InterPro" id="IPR037010">
    <property type="entry name" value="VitB12-dep_Met_synth_activ_sf"/>
</dbReference>
<proteinExistence type="predicted"/>
<dbReference type="SUPFAM" id="SSF56507">
    <property type="entry name" value="Methionine synthase activation domain-like"/>
    <property type="match status" value="1"/>
</dbReference>
<dbReference type="EMBL" id="CZBU01000003">
    <property type="protein sequence ID" value="CUQ77489.1"/>
    <property type="molecule type" value="Genomic_DNA"/>
</dbReference>